<organism evidence="1 2">
    <name type="scientific">Tanacetum coccineum</name>
    <dbReference type="NCBI Taxonomy" id="301880"/>
    <lineage>
        <taxon>Eukaryota</taxon>
        <taxon>Viridiplantae</taxon>
        <taxon>Streptophyta</taxon>
        <taxon>Embryophyta</taxon>
        <taxon>Tracheophyta</taxon>
        <taxon>Spermatophyta</taxon>
        <taxon>Magnoliopsida</taxon>
        <taxon>eudicotyledons</taxon>
        <taxon>Gunneridae</taxon>
        <taxon>Pentapetalae</taxon>
        <taxon>asterids</taxon>
        <taxon>campanulids</taxon>
        <taxon>Asterales</taxon>
        <taxon>Asteraceae</taxon>
        <taxon>Asteroideae</taxon>
        <taxon>Anthemideae</taxon>
        <taxon>Anthemidinae</taxon>
        <taxon>Tanacetum</taxon>
    </lineage>
</organism>
<protein>
    <recommendedName>
        <fullName evidence="3">Retrotransposon gag domain-containing protein</fullName>
    </recommendedName>
</protein>
<dbReference type="Proteomes" id="UP001151760">
    <property type="component" value="Unassembled WGS sequence"/>
</dbReference>
<evidence type="ECO:0000313" key="2">
    <source>
        <dbReference type="Proteomes" id="UP001151760"/>
    </source>
</evidence>
<name>A0ABQ4ZGB4_9ASTR</name>
<dbReference type="EMBL" id="BQNB010011327">
    <property type="protein sequence ID" value="GJS89130.1"/>
    <property type="molecule type" value="Genomic_DNA"/>
</dbReference>
<evidence type="ECO:0008006" key="3">
    <source>
        <dbReference type="Google" id="ProtNLM"/>
    </source>
</evidence>
<comment type="caution">
    <text evidence="1">The sequence shown here is derived from an EMBL/GenBank/DDBJ whole genome shotgun (WGS) entry which is preliminary data.</text>
</comment>
<proteinExistence type="predicted"/>
<sequence>MPPKRTYAAAAAAAPMTTAAGTEGVVVLSQWFEKMELVFHISNCAMENQVKFATYTFLGNALTWWNSYMKTVT</sequence>
<accession>A0ABQ4ZGB4</accession>
<reference evidence="1" key="1">
    <citation type="journal article" date="2022" name="Int. J. Mol. Sci.">
        <title>Draft Genome of Tanacetum Coccineum: Genomic Comparison of Closely Related Tanacetum-Family Plants.</title>
        <authorList>
            <person name="Yamashiro T."/>
            <person name="Shiraishi A."/>
            <person name="Nakayama K."/>
            <person name="Satake H."/>
        </authorList>
    </citation>
    <scope>NUCLEOTIDE SEQUENCE</scope>
</reference>
<gene>
    <name evidence="1" type="ORF">Tco_0771766</name>
</gene>
<reference evidence="1" key="2">
    <citation type="submission" date="2022-01" db="EMBL/GenBank/DDBJ databases">
        <authorList>
            <person name="Yamashiro T."/>
            <person name="Shiraishi A."/>
            <person name="Satake H."/>
            <person name="Nakayama K."/>
        </authorList>
    </citation>
    <scope>NUCLEOTIDE SEQUENCE</scope>
</reference>
<keyword evidence="2" id="KW-1185">Reference proteome</keyword>
<evidence type="ECO:0000313" key="1">
    <source>
        <dbReference type="EMBL" id="GJS89130.1"/>
    </source>
</evidence>